<feature type="region of interest" description="Disordered" evidence="2">
    <location>
        <begin position="1"/>
        <end position="42"/>
    </location>
</feature>
<dbReference type="InterPro" id="IPR013486">
    <property type="entry name" value="SpoIID/LytB"/>
</dbReference>
<dbReference type="InterPro" id="IPR028994">
    <property type="entry name" value="Integrin_alpha_N"/>
</dbReference>
<reference evidence="4 5" key="1">
    <citation type="submission" date="2019-11" db="EMBL/GenBank/DDBJ databases">
        <title>Cellulosimicrobium composti sp. nov. isolated from a compost.</title>
        <authorList>
            <person name="Yang Y."/>
        </authorList>
    </citation>
    <scope>NUCLEOTIDE SEQUENCE [LARGE SCALE GENOMIC DNA]</scope>
    <source>
        <strain evidence="4 5">BIT-GX5</strain>
    </source>
</reference>
<feature type="domain" description="Sporulation stage II protein D amidase enhancer LytB N-terminal" evidence="3">
    <location>
        <begin position="304"/>
        <end position="403"/>
    </location>
</feature>
<dbReference type="GO" id="GO:0030435">
    <property type="term" value="P:sporulation resulting in formation of a cellular spore"/>
    <property type="evidence" value="ECO:0007669"/>
    <property type="project" value="InterPro"/>
</dbReference>
<dbReference type="PANTHER" id="PTHR44103:SF1">
    <property type="entry name" value="PROPROTEIN CONVERTASE P"/>
    <property type="match status" value="1"/>
</dbReference>
<name>A0A6N7ZGB1_9MICO</name>
<dbReference type="Pfam" id="PF13517">
    <property type="entry name" value="FG-GAP_3"/>
    <property type="match status" value="1"/>
</dbReference>
<dbReference type="EMBL" id="WMKA01000008">
    <property type="protein sequence ID" value="MTG88423.1"/>
    <property type="molecule type" value="Genomic_DNA"/>
</dbReference>
<dbReference type="Pfam" id="PF08486">
    <property type="entry name" value="SpoIID"/>
    <property type="match status" value="1"/>
</dbReference>
<feature type="compositionally biased region" description="Basic and acidic residues" evidence="2">
    <location>
        <begin position="12"/>
        <end position="27"/>
    </location>
</feature>
<comment type="caution">
    <text evidence="4">The sequence shown here is derived from an EMBL/GenBank/DDBJ whole genome shotgun (WGS) entry which is preliminary data.</text>
</comment>
<evidence type="ECO:0000256" key="2">
    <source>
        <dbReference type="SAM" id="MobiDB-lite"/>
    </source>
</evidence>
<keyword evidence="1" id="KW-0732">Signal</keyword>
<dbReference type="PANTHER" id="PTHR44103">
    <property type="entry name" value="PROPROTEIN CONVERTASE P"/>
    <property type="match status" value="1"/>
</dbReference>
<organism evidence="4 5">
    <name type="scientific">Cellulosimicrobium composti</name>
    <dbReference type="NCBI Taxonomy" id="2672572"/>
    <lineage>
        <taxon>Bacteria</taxon>
        <taxon>Bacillati</taxon>
        <taxon>Actinomycetota</taxon>
        <taxon>Actinomycetes</taxon>
        <taxon>Micrococcales</taxon>
        <taxon>Promicromonosporaceae</taxon>
        <taxon>Cellulosimicrobium</taxon>
    </lineage>
</organism>
<gene>
    <name evidence="4" type="ORF">GJV82_05595</name>
</gene>
<evidence type="ECO:0000313" key="5">
    <source>
        <dbReference type="Proteomes" id="UP000440668"/>
    </source>
</evidence>
<evidence type="ECO:0000259" key="3">
    <source>
        <dbReference type="Pfam" id="PF08486"/>
    </source>
</evidence>
<dbReference type="SUPFAM" id="SSF69318">
    <property type="entry name" value="Integrin alpha N-terminal domain"/>
    <property type="match status" value="1"/>
</dbReference>
<sequence>MSPVRPSRPLRGRRDASQDTRTLRTTERTLPGTRSADHRQSPVCELGVPNRYRTFRSPRSRIRDVTGHPMLPRTPLSQSGRHALAWRGIVRKERGGTMTWTWLRGSQQRHGAAVVAGLGLVLALLGGAPAQASIVTAERVNLPPSGTVTIAGHGYGHGIGLSQYGARGAATQGVGYRAILDFYYPGTAHTGQRDSPIRALVSADTDNDVRVVAVPGMTVRDAAGTVRTPQFAGRTVTQWRVVRSGADLHVDGLSAGSWVRWSTLRTTHLDFATPGDTVQLVVPDGTRREYRGLIRAVADGSSPGLRSVNQVSMESYLRSVVPAESPSSWPYDALRAQAVAARTYASFDRRAAGSRAWDTCDTTQCQVYRGYRTLNGSGSVVTVHEAARTDTAIRETAGQIRTYGGAPAFTQFSSSNGGWTKTGSQPYLVARADPWDAVGNPVHSWSVSVSVSQFAAAFPGIGQIRSIEVRTRTANGEWGGRVESVTVTGTQGQQTTTGAGIRSALGLRSDWWKITGSTRLDTDFSTDGRPDLLVQKDDGALDHYEGTGAGTFGRVTQVGEGWQAMRIAVRANDLTGNGRVDVLAVDAAGRMWRYPINGAGRFGPRVAVGPGWGSMTTVVAPGDVDGDGDSDILAVDNMGTMWLYAGNGRGGFGSKVRVGPGWGSMTNVVGGGDWNDDGHSDFLATDAAGTLFLYRGNGKGGFAATPIGQGWSPMRLVSTTEDLDGDGRPDLVAADPGGTLYLYAWSGTSFPRRTAIGPGWTSVERLV</sequence>
<dbReference type="InterPro" id="IPR013693">
    <property type="entry name" value="SpoIID/LytB_N"/>
</dbReference>
<dbReference type="Proteomes" id="UP000440668">
    <property type="component" value="Unassembled WGS sequence"/>
</dbReference>
<evidence type="ECO:0000313" key="4">
    <source>
        <dbReference type="EMBL" id="MTG88423.1"/>
    </source>
</evidence>
<accession>A0A6N7ZGB1</accession>
<dbReference type="InterPro" id="IPR013517">
    <property type="entry name" value="FG-GAP"/>
</dbReference>
<protein>
    <submittedName>
        <fullName evidence="4">SpoIID/LytB domain-containing protein</fullName>
    </submittedName>
</protein>
<evidence type="ECO:0000256" key="1">
    <source>
        <dbReference type="ARBA" id="ARBA00022729"/>
    </source>
</evidence>
<proteinExistence type="predicted"/>
<dbReference type="AlphaFoldDB" id="A0A6N7ZGB1"/>
<dbReference type="NCBIfam" id="TIGR02669">
    <property type="entry name" value="SpoIID_LytB"/>
    <property type="match status" value="1"/>
</dbReference>
<dbReference type="Gene3D" id="2.130.10.130">
    <property type="entry name" value="Integrin alpha, N-terminal"/>
    <property type="match status" value="1"/>
</dbReference>